<dbReference type="Gramene" id="PNW87771">
    <property type="protein sequence ID" value="PNW87771"/>
    <property type="gene ID" value="CHLRE_01g001657v5"/>
</dbReference>
<dbReference type="GO" id="GO:0070286">
    <property type="term" value="P:axonemal dynein complex assembly"/>
    <property type="evidence" value="ECO:0007669"/>
    <property type="project" value="InterPro"/>
</dbReference>
<name>A0A2K3E4Q5_CHLRE</name>
<dbReference type="InterPro" id="IPR039304">
    <property type="entry name" value="DNAAF3"/>
</dbReference>
<dbReference type="RefSeq" id="XP_042928012.1">
    <property type="nucleotide sequence ID" value="XM_043058098.1"/>
</dbReference>
<protein>
    <recommendedName>
        <fullName evidence="1">DUF4470 domain-containing protein</fullName>
    </recommendedName>
</protein>
<dbReference type="KEGG" id="cre:CHLRE_01g001657v5"/>
<organism evidence="2 3">
    <name type="scientific">Chlamydomonas reinhardtii</name>
    <name type="common">Chlamydomonas smithii</name>
    <dbReference type="NCBI Taxonomy" id="3055"/>
    <lineage>
        <taxon>Eukaryota</taxon>
        <taxon>Viridiplantae</taxon>
        <taxon>Chlorophyta</taxon>
        <taxon>core chlorophytes</taxon>
        <taxon>Chlorophyceae</taxon>
        <taxon>CS clade</taxon>
        <taxon>Chlamydomonadales</taxon>
        <taxon>Chlamydomonadaceae</taxon>
        <taxon>Chlamydomonas</taxon>
    </lineage>
</organism>
<dbReference type="AlphaFoldDB" id="A0A2K3E4Q5"/>
<dbReference type="EMBL" id="CM008962">
    <property type="protein sequence ID" value="PNW87771.1"/>
    <property type="molecule type" value="Genomic_DNA"/>
</dbReference>
<feature type="domain" description="DUF4470" evidence="1">
    <location>
        <begin position="9"/>
        <end position="119"/>
    </location>
</feature>
<dbReference type="Proteomes" id="UP000006906">
    <property type="component" value="Chromosome 1"/>
</dbReference>
<accession>A0A2K3E4Q5</accession>
<dbReference type="PANTHER" id="PTHR22118:SF14">
    <property type="entry name" value="DYNEIN AXONEMAL ASSEMBLY FACTOR 3"/>
    <property type="match status" value="1"/>
</dbReference>
<evidence type="ECO:0000313" key="2">
    <source>
        <dbReference type="EMBL" id="PNW87771.1"/>
    </source>
</evidence>
<reference evidence="2 3" key="1">
    <citation type="journal article" date="2007" name="Science">
        <title>The Chlamydomonas genome reveals the evolution of key animal and plant functions.</title>
        <authorList>
            <person name="Merchant S.S."/>
            <person name="Prochnik S.E."/>
            <person name="Vallon O."/>
            <person name="Harris E.H."/>
            <person name="Karpowicz S.J."/>
            <person name="Witman G.B."/>
            <person name="Terry A."/>
            <person name="Salamov A."/>
            <person name="Fritz-Laylin L.K."/>
            <person name="Marechal-Drouard L."/>
            <person name="Marshall W.F."/>
            <person name="Qu L.H."/>
            <person name="Nelson D.R."/>
            <person name="Sanderfoot A.A."/>
            <person name="Spalding M.H."/>
            <person name="Kapitonov V.V."/>
            <person name="Ren Q."/>
            <person name="Ferris P."/>
            <person name="Lindquist E."/>
            <person name="Shapiro H."/>
            <person name="Lucas S.M."/>
            <person name="Grimwood J."/>
            <person name="Schmutz J."/>
            <person name="Cardol P."/>
            <person name="Cerutti H."/>
            <person name="Chanfreau G."/>
            <person name="Chen C.L."/>
            <person name="Cognat V."/>
            <person name="Croft M.T."/>
            <person name="Dent R."/>
            <person name="Dutcher S."/>
            <person name="Fernandez E."/>
            <person name="Fukuzawa H."/>
            <person name="Gonzalez-Ballester D."/>
            <person name="Gonzalez-Halphen D."/>
            <person name="Hallmann A."/>
            <person name="Hanikenne M."/>
            <person name="Hippler M."/>
            <person name="Inwood W."/>
            <person name="Jabbari K."/>
            <person name="Kalanon M."/>
            <person name="Kuras R."/>
            <person name="Lefebvre P.A."/>
            <person name="Lemaire S.D."/>
            <person name="Lobanov A.V."/>
            <person name="Lohr M."/>
            <person name="Manuell A."/>
            <person name="Meier I."/>
            <person name="Mets L."/>
            <person name="Mittag M."/>
            <person name="Mittelmeier T."/>
            <person name="Moroney J.V."/>
            <person name="Moseley J."/>
            <person name="Napoli C."/>
            <person name="Nedelcu A.M."/>
            <person name="Niyogi K."/>
            <person name="Novoselov S.V."/>
            <person name="Paulsen I.T."/>
            <person name="Pazour G."/>
            <person name="Purton S."/>
            <person name="Ral J.P."/>
            <person name="Riano-Pachon D.M."/>
            <person name="Riekhof W."/>
            <person name="Rymarquis L."/>
            <person name="Schroda M."/>
            <person name="Stern D."/>
            <person name="Umen J."/>
            <person name="Willows R."/>
            <person name="Wilson N."/>
            <person name="Zimmer S.L."/>
            <person name="Allmer J."/>
            <person name="Balk J."/>
            <person name="Bisova K."/>
            <person name="Chen C.J."/>
            <person name="Elias M."/>
            <person name="Gendler K."/>
            <person name="Hauser C."/>
            <person name="Lamb M.R."/>
            <person name="Ledford H."/>
            <person name="Long J.C."/>
            <person name="Minagawa J."/>
            <person name="Page M.D."/>
            <person name="Pan J."/>
            <person name="Pootakham W."/>
            <person name="Roje S."/>
            <person name="Rose A."/>
            <person name="Stahlberg E."/>
            <person name="Terauchi A.M."/>
            <person name="Yang P."/>
            <person name="Ball S."/>
            <person name="Bowler C."/>
            <person name="Dieckmann C.L."/>
            <person name="Gladyshev V.N."/>
            <person name="Green P."/>
            <person name="Jorgensen R."/>
            <person name="Mayfield S."/>
            <person name="Mueller-Roeber B."/>
            <person name="Rajamani S."/>
            <person name="Sayre R.T."/>
            <person name="Brokstein P."/>
            <person name="Dubchak I."/>
            <person name="Goodstein D."/>
            <person name="Hornick L."/>
            <person name="Huang Y.W."/>
            <person name="Jhaveri J."/>
            <person name="Luo Y."/>
            <person name="Martinez D."/>
            <person name="Ngau W.C."/>
            <person name="Otillar B."/>
            <person name="Poliakov A."/>
            <person name="Porter A."/>
            <person name="Szajkowski L."/>
            <person name="Werner G."/>
            <person name="Zhou K."/>
            <person name="Grigoriev I.V."/>
            <person name="Rokhsar D.S."/>
            <person name="Grossman A.R."/>
        </authorList>
    </citation>
    <scope>NUCLEOTIDE SEQUENCE [LARGE SCALE GENOMIC DNA]</scope>
    <source>
        <strain evidence="3">CC-503</strain>
    </source>
</reference>
<keyword evidence="3" id="KW-1185">Reference proteome</keyword>
<evidence type="ECO:0000259" key="1">
    <source>
        <dbReference type="Pfam" id="PF14737"/>
    </source>
</evidence>
<dbReference type="PANTHER" id="PTHR22118">
    <property type="entry name" value="DYNEIN ASSEMBLY FACTOR 3, AXONEMAL"/>
    <property type="match status" value="1"/>
</dbReference>
<dbReference type="InParanoid" id="A0A2K3E4Q5"/>
<dbReference type="OrthoDB" id="538817at2759"/>
<dbReference type="GeneID" id="66051888"/>
<dbReference type="STRING" id="3055.A0A2K3E4Q5"/>
<dbReference type="InterPro" id="IPR027974">
    <property type="entry name" value="DUF4470"/>
</dbReference>
<dbReference type="Pfam" id="PF14737">
    <property type="entry name" value="DUF4470"/>
    <property type="match status" value="1"/>
</dbReference>
<sequence length="231" mass="24817">MDEHNVHHFWGISPAVDLGTLLPTGDGAADLPVDQPVRFLQVAPYDARHTLTTLSRACRHPALMRQLPPGQPACRLYVWEDSPEGLARHVLLAAVLLDGGVPAAQRGQLLLELHGNAVLRRRAAEYLDEKARQLESLFVGLAAGQPPPAGPEAEARGLAALAALLDLSLLKFQEKDLIVEALQRWRLPNPTSSTSTSAASASAAAAPYDMVAAWDGRCRKVYGGGGCWEQL</sequence>
<proteinExistence type="predicted"/>
<evidence type="ECO:0000313" key="3">
    <source>
        <dbReference type="Proteomes" id="UP000006906"/>
    </source>
</evidence>
<gene>
    <name evidence="2" type="ORF">CHLRE_01g001657v5</name>
</gene>